<evidence type="ECO:0000313" key="8">
    <source>
        <dbReference type="EMBL" id="OQV25543.1"/>
    </source>
</evidence>
<keyword evidence="1" id="KW-0479">Metal-binding</keyword>
<keyword evidence="6" id="KW-0472">Membrane</keyword>
<accession>A0A1W0XDJ7</accession>
<feature type="domain" description="RING-type" evidence="7">
    <location>
        <begin position="20"/>
        <end position="60"/>
    </location>
</feature>
<evidence type="ECO:0000256" key="6">
    <source>
        <dbReference type="SAM" id="Phobius"/>
    </source>
</evidence>
<dbReference type="PROSITE" id="PS50089">
    <property type="entry name" value="ZF_RING_2"/>
    <property type="match status" value="1"/>
</dbReference>
<dbReference type="GO" id="GO:0061630">
    <property type="term" value="F:ubiquitin protein ligase activity"/>
    <property type="evidence" value="ECO:0007669"/>
    <property type="project" value="TreeGrafter"/>
</dbReference>
<dbReference type="PROSITE" id="PS00518">
    <property type="entry name" value="ZF_RING_1"/>
    <property type="match status" value="1"/>
</dbReference>
<dbReference type="AlphaFoldDB" id="A0A1W0XDJ7"/>
<dbReference type="SUPFAM" id="SSF57850">
    <property type="entry name" value="RING/U-box"/>
    <property type="match status" value="1"/>
</dbReference>
<feature type="region of interest" description="Disordered" evidence="5">
    <location>
        <begin position="135"/>
        <end position="158"/>
    </location>
</feature>
<dbReference type="EMBL" id="MTYJ01000002">
    <property type="protein sequence ID" value="OQV25543.1"/>
    <property type="molecule type" value="Genomic_DNA"/>
</dbReference>
<dbReference type="Gene3D" id="3.30.40.10">
    <property type="entry name" value="Zinc/RING finger domain, C3HC4 (zinc finger)"/>
    <property type="match status" value="2"/>
</dbReference>
<dbReference type="InterPro" id="IPR013083">
    <property type="entry name" value="Znf_RING/FYVE/PHD"/>
</dbReference>
<feature type="transmembrane region" description="Helical" evidence="6">
    <location>
        <begin position="165"/>
        <end position="183"/>
    </location>
</feature>
<keyword evidence="6" id="KW-1133">Transmembrane helix</keyword>
<evidence type="ECO:0000313" key="9">
    <source>
        <dbReference type="Proteomes" id="UP000192578"/>
    </source>
</evidence>
<dbReference type="SMART" id="SM00184">
    <property type="entry name" value="RING"/>
    <property type="match status" value="1"/>
</dbReference>
<dbReference type="OrthoDB" id="1630758at2759"/>
<reference evidence="9" key="1">
    <citation type="submission" date="2017-01" db="EMBL/GenBank/DDBJ databases">
        <title>Comparative genomics of anhydrobiosis in the tardigrade Hypsibius dujardini.</title>
        <authorList>
            <person name="Yoshida Y."/>
            <person name="Koutsovoulos G."/>
            <person name="Laetsch D."/>
            <person name="Stevens L."/>
            <person name="Kumar S."/>
            <person name="Horikawa D."/>
            <person name="Ishino K."/>
            <person name="Komine S."/>
            <person name="Tomita M."/>
            <person name="Blaxter M."/>
            <person name="Arakawa K."/>
        </authorList>
    </citation>
    <scope>NUCLEOTIDE SEQUENCE [LARGE SCALE GENOMIC DNA]</scope>
    <source>
        <strain evidence="9">Z151</strain>
    </source>
</reference>
<keyword evidence="2 4" id="KW-0863">Zinc-finger</keyword>
<dbReference type="Proteomes" id="UP000192578">
    <property type="component" value="Unassembled WGS sequence"/>
</dbReference>
<dbReference type="GO" id="GO:0000209">
    <property type="term" value="P:protein polyubiquitination"/>
    <property type="evidence" value="ECO:0007669"/>
    <property type="project" value="TreeGrafter"/>
</dbReference>
<dbReference type="InterPro" id="IPR017907">
    <property type="entry name" value="Znf_RING_CS"/>
</dbReference>
<organism evidence="8 9">
    <name type="scientific">Hypsibius exemplaris</name>
    <name type="common">Freshwater tardigrade</name>
    <dbReference type="NCBI Taxonomy" id="2072580"/>
    <lineage>
        <taxon>Eukaryota</taxon>
        <taxon>Metazoa</taxon>
        <taxon>Ecdysozoa</taxon>
        <taxon>Tardigrada</taxon>
        <taxon>Eutardigrada</taxon>
        <taxon>Parachela</taxon>
        <taxon>Hypsibioidea</taxon>
        <taxon>Hypsibiidae</taxon>
        <taxon>Hypsibius</taxon>
    </lineage>
</organism>
<evidence type="ECO:0000259" key="7">
    <source>
        <dbReference type="PROSITE" id="PS50089"/>
    </source>
</evidence>
<dbReference type="Pfam" id="PF13923">
    <property type="entry name" value="zf-C3HC4_2"/>
    <property type="match status" value="1"/>
</dbReference>
<dbReference type="GO" id="GO:0006511">
    <property type="term" value="P:ubiquitin-dependent protein catabolic process"/>
    <property type="evidence" value="ECO:0007669"/>
    <property type="project" value="TreeGrafter"/>
</dbReference>
<dbReference type="InterPro" id="IPR051438">
    <property type="entry name" value="RNF_E3_ubiq-protein_ligase"/>
</dbReference>
<protein>
    <submittedName>
        <fullName evidence="8">E3 ubiquitin-protein ligase NRDP1</fullName>
    </submittedName>
</protein>
<keyword evidence="3" id="KW-0862">Zinc</keyword>
<feature type="compositionally biased region" description="Polar residues" evidence="5">
    <location>
        <begin position="139"/>
        <end position="149"/>
    </location>
</feature>
<dbReference type="InterPro" id="IPR001841">
    <property type="entry name" value="Znf_RING"/>
</dbReference>
<dbReference type="PANTHER" id="PTHR46016:SF1">
    <property type="entry name" value="RING-TYPE DOMAIN-CONTAINING PROTEIN"/>
    <property type="match status" value="1"/>
</dbReference>
<dbReference type="PANTHER" id="PTHR46016">
    <property type="entry name" value="ZINC FINGER, RING/FYVE/PHD-TYPE"/>
    <property type="match status" value="1"/>
</dbReference>
<evidence type="ECO:0000256" key="4">
    <source>
        <dbReference type="PROSITE-ProRule" id="PRU00175"/>
    </source>
</evidence>
<keyword evidence="9" id="KW-1185">Reference proteome</keyword>
<keyword evidence="6" id="KW-0812">Transmembrane</keyword>
<dbReference type="GO" id="GO:0008270">
    <property type="term" value="F:zinc ion binding"/>
    <property type="evidence" value="ECO:0007669"/>
    <property type="project" value="UniProtKB-KW"/>
</dbReference>
<evidence type="ECO:0000256" key="5">
    <source>
        <dbReference type="SAM" id="MobiDB-lite"/>
    </source>
</evidence>
<evidence type="ECO:0000256" key="3">
    <source>
        <dbReference type="ARBA" id="ARBA00022833"/>
    </source>
</evidence>
<dbReference type="SUPFAM" id="SSF49599">
    <property type="entry name" value="TRAF domain-like"/>
    <property type="match status" value="1"/>
</dbReference>
<name>A0A1W0XDJ7_HYPEX</name>
<comment type="caution">
    <text evidence="8">The sequence shown here is derived from an EMBL/GenBank/DDBJ whole genome shotgun (WGS) entry which is preliminary data.</text>
</comment>
<evidence type="ECO:0000256" key="2">
    <source>
        <dbReference type="ARBA" id="ARBA00022771"/>
    </source>
</evidence>
<proteinExistence type="predicted"/>
<gene>
    <name evidence="8" type="ORF">BV898_00481</name>
</gene>
<sequence length="185" mass="20653">MGIETGRFVQSTLDKDLVICPVCLDVLESPVELPDCEHVFCGACIKNWFDTGVKVCPLDRIPVTRKLMMPNRTLQVVLDRLKIRCKFVSRGCEKVVGVGQRNEHERSCAFNPRPDTRTRSRDDAIHDLAEHRRRGGNAYASSGRQPTGNGRQGGNDQVEEETSTGFWVLMVLGVAVGVLFGLLRR</sequence>
<evidence type="ECO:0000256" key="1">
    <source>
        <dbReference type="ARBA" id="ARBA00022723"/>
    </source>
</evidence>